<dbReference type="Proteomes" id="UP001146067">
    <property type="component" value="Unassembled WGS sequence"/>
</dbReference>
<dbReference type="Gene3D" id="3.30.1370.60">
    <property type="entry name" value="Hypothetical oxidoreductase yiak, domain 2"/>
    <property type="match status" value="1"/>
</dbReference>
<dbReference type="InterPro" id="IPR036111">
    <property type="entry name" value="Mal/L-sulfo/L-lacto_DH-like_sf"/>
</dbReference>
<dbReference type="PANTHER" id="PTHR11091">
    <property type="entry name" value="OXIDOREDUCTASE-RELATED"/>
    <property type="match status" value="1"/>
</dbReference>
<dbReference type="InterPro" id="IPR003767">
    <property type="entry name" value="Malate/L-lactate_DH-like"/>
</dbReference>
<reference evidence="3" key="1">
    <citation type="submission" date="2022-12" db="EMBL/GenBank/DDBJ databases">
        <title>Gycomyces niveus sp.nov.,a novel actinomycete isolated from soil in Shouguan.</title>
        <authorList>
            <person name="Yang X."/>
        </authorList>
    </citation>
    <scope>NUCLEOTIDE SEQUENCE</scope>
    <source>
        <strain evidence="3">NEAU-A15</strain>
    </source>
</reference>
<name>A0A9X3T6A9_9ACTN</name>
<dbReference type="InterPro" id="IPR043143">
    <property type="entry name" value="Mal/L-sulf/L-lact_DH-like_NADP"/>
</dbReference>
<keyword evidence="2" id="KW-0560">Oxidoreductase</keyword>
<accession>A0A9X3T6A9</accession>
<dbReference type="EMBL" id="JAPZVP010000027">
    <property type="protein sequence ID" value="MDA1362710.1"/>
    <property type="molecule type" value="Genomic_DNA"/>
</dbReference>
<evidence type="ECO:0000313" key="4">
    <source>
        <dbReference type="Proteomes" id="UP001146067"/>
    </source>
</evidence>
<comment type="similarity">
    <text evidence="1">Belongs to the LDH2/MDH2 oxidoreductase family.</text>
</comment>
<gene>
    <name evidence="3" type="ORF">O1R50_24025</name>
</gene>
<dbReference type="AlphaFoldDB" id="A0A9X3T6A9"/>
<dbReference type="InterPro" id="IPR043144">
    <property type="entry name" value="Mal/L-sulf/L-lact_DH-like_ah"/>
</dbReference>
<dbReference type="PANTHER" id="PTHR11091:SF0">
    <property type="entry name" value="MALATE DEHYDROGENASE"/>
    <property type="match status" value="1"/>
</dbReference>
<evidence type="ECO:0000256" key="1">
    <source>
        <dbReference type="ARBA" id="ARBA00006056"/>
    </source>
</evidence>
<proteinExistence type="inferred from homology"/>
<dbReference type="GO" id="GO:0016491">
    <property type="term" value="F:oxidoreductase activity"/>
    <property type="evidence" value="ECO:0007669"/>
    <property type="project" value="UniProtKB-KW"/>
</dbReference>
<protein>
    <submittedName>
        <fullName evidence="3">Ldh family oxidoreductase</fullName>
    </submittedName>
</protein>
<comment type="caution">
    <text evidence="3">The sequence shown here is derived from an EMBL/GenBank/DDBJ whole genome shotgun (WGS) entry which is preliminary data.</text>
</comment>
<dbReference type="Gene3D" id="1.10.1530.10">
    <property type="match status" value="1"/>
</dbReference>
<evidence type="ECO:0000256" key="2">
    <source>
        <dbReference type="ARBA" id="ARBA00023002"/>
    </source>
</evidence>
<dbReference type="RefSeq" id="WP_270112794.1">
    <property type="nucleotide sequence ID" value="NZ_JAPZVP010000027.1"/>
</dbReference>
<dbReference type="SUPFAM" id="SSF89733">
    <property type="entry name" value="L-sulfolactate dehydrogenase-like"/>
    <property type="match status" value="1"/>
</dbReference>
<sequence>MTWSHPGRSLLIFCEKETDSTFIPSEHIGEQSGAPVQLVDVFALEQSLRGPASGTTAAAALAALATAEHDLIVLFQRDGQYSEEVTNWAIRHASASGRCRILSPVGMAGAEGPSGFERLLSHSTKVTAYSGEAELHAALRAWRVVPMGKARRHPIEVGVEEVARLAVNALQRAGAPEHAASDVVGSLVNAELEGYPSHGLLRVPEYAKSIRTGRIDANATPEKHRIDGTRMVIDGHWSFGELVGQTVVESAIASRGVNAPAVIAVRRSGHLGRLAHIAKPIADAGMIVLGFSNFSGGAQKVAPFGGAEARLATNPLVFGCPVSGDAPLVVDMSSSASSDGSVQAVARAGGVFVESPLSDRLGRPASYPQDLQKKPTETFLTGAAGYKGFCLALIAEVLSGVLAGPDFVASGKRSRGNAAFFLTLPLEVFERKADDVAADVARLAAYLTSCPPLPGSNGVRLPGSRSKTMPVSDTGRLRIEAGLLEEITRLADA</sequence>
<evidence type="ECO:0000313" key="3">
    <source>
        <dbReference type="EMBL" id="MDA1362710.1"/>
    </source>
</evidence>
<organism evidence="3 4">
    <name type="scientific">Glycomyces luteolus</name>
    <dbReference type="NCBI Taxonomy" id="2670330"/>
    <lineage>
        <taxon>Bacteria</taxon>
        <taxon>Bacillati</taxon>
        <taxon>Actinomycetota</taxon>
        <taxon>Actinomycetes</taxon>
        <taxon>Glycomycetales</taxon>
        <taxon>Glycomycetaceae</taxon>
        <taxon>Glycomyces</taxon>
    </lineage>
</organism>
<keyword evidence="4" id="KW-1185">Reference proteome</keyword>
<dbReference type="Pfam" id="PF02615">
    <property type="entry name" value="Ldh_2"/>
    <property type="match status" value="1"/>
</dbReference>